<organism evidence="3 4">
    <name type="scientific">Rhodopseudomonas palustris</name>
    <dbReference type="NCBI Taxonomy" id="1076"/>
    <lineage>
        <taxon>Bacteria</taxon>
        <taxon>Pseudomonadati</taxon>
        <taxon>Pseudomonadota</taxon>
        <taxon>Alphaproteobacteria</taxon>
        <taxon>Hyphomicrobiales</taxon>
        <taxon>Nitrobacteraceae</taxon>
        <taxon>Rhodopseudomonas</taxon>
    </lineage>
</organism>
<feature type="compositionally biased region" description="Basic and acidic residues" evidence="1">
    <location>
        <begin position="25"/>
        <end position="35"/>
    </location>
</feature>
<sequence>MQKSSPSSLRAKRSNPAAPSKSGVPRRDAPRHDGEGAAGTRPAIREFSRSLPMALLRGREAVMRHFRPLLRAHGLTEQQWRILRALTAVETIEVTELAERACLLGPSLSRMLRDLEARKLIARKTAKDDQRRNVVSITPKGLGLIETVAPFSEDVYAEIARRYGAANLARLQEMLRLLEASLSAMPVRHAGEAVDSSDNFRSTRGRK</sequence>
<evidence type="ECO:0000313" key="4">
    <source>
        <dbReference type="Proteomes" id="UP000782519"/>
    </source>
</evidence>
<dbReference type="EMBL" id="JACRJB010000067">
    <property type="protein sequence ID" value="MBI5132390.1"/>
    <property type="molecule type" value="Genomic_DNA"/>
</dbReference>
<dbReference type="SUPFAM" id="SSF46785">
    <property type="entry name" value="Winged helix' DNA-binding domain"/>
    <property type="match status" value="1"/>
</dbReference>
<dbReference type="GO" id="GO:0003677">
    <property type="term" value="F:DNA binding"/>
    <property type="evidence" value="ECO:0007669"/>
    <property type="project" value="InterPro"/>
</dbReference>
<accession>A0A933S2D0</accession>
<dbReference type="GO" id="GO:0045892">
    <property type="term" value="P:negative regulation of DNA-templated transcription"/>
    <property type="evidence" value="ECO:0007669"/>
    <property type="project" value="InterPro"/>
</dbReference>
<dbReference type="InterPro" id="IPR000835">
    <property type="entry name" value="HTH_MarR-typ"/>
</dbReference>
<reference evidence="3" key="1">
    <citation type="submission" date="2020-07" db="EMBL/GenBank/DDBJ databases">
        <title>Huge and variable diversity of episymbiotic CPR bacteria and DPANN archaea in groundwater ecosystems.</title>
        <authorList>
            <person name="He C.Y."/>
            <person name="Keren R."/>
            <person name="Whittaker M."/>
            <person name="Farag I.F."/>
            <person name="Doudna J."/>
            <person name="Cate J.H.D."/>
            <person name="Banfield J.F."/>
        </authorList>
    </citation>
    <scope>NUCLEOTIDE SEQUENCE</scope>
    <source>
        <strain evidence="3">NC_groundwater_1818_Pr3_B-0.1um_66_35</strain>
    </source>
</reference>
<dbReference type="NCBIfam" id="TIGR02337">
    <property type="entry name" value="HpaR"/>
    <property type="match status" value="1"/>
</dbReference>
<dbReference type="InterPro" id="IPR012712">
    <property type="entry name" value="HpaR/FarR"/>
</dbReference>
<dbReference type="PROSITE" id="PS50995">
    <property type="entry name" value="HTH_MARR_2"/>
    <property type="match status" value="1"/>
</dbReference>
<dbReference type="Pfam" id="PF12802">
    <property type="entry name" value="MarR_2"/>
    <property type="match status" value="1"/>
</dbReference>
<dbReference type="PANTHER" id="PTHR33164:SF13">
    <property type="entry name" value="4-HYDROXYPHENYLACETATE CATABOLISM PROTEIN"/>
    <property type="match status" value="1"/>
</dbReference>
<feature type="domain" description="HTH marR-type" evidence="2">
    <location>
        <begin position="48"/>
        <end position="180"/>
    </location>
</feature>
<dbReference type="AlphaFoldDB" id="A0A933S2D0"/>
<evidence type="ECO:0000313" key="3">
    <source>
        <dbReference type="EMBL" id="MBI5132390.1"/>
    </source>
</evidence>
<protein>
    <submittedName>
        <fullName evidence="3">Homoprotocatechuate degradation operon regulator HpaR</fullName>
    </submittedName>
</protein>
<comment type="caution">
    <text evidence="3">The sequence shown here is derived from an EMBL/GenBank/DDBJ whole genome shotgun (WGS) entry which is preliminary data.</text>
</comment>
<dbReference type="PANTHER" id="PTHR33164">
    <property type="entry name" value="TRANSCRIPTIONAL REGULATOR, MARR FAMILY"/>
    <property type="match status" value="1"/>
</dbReference>
<dbReference type="GO" id="GO:0003700">
    <property type="term" value="F:DNA-binding transcription factor activity"/>
    <property type="evidence" value="ECO:0007669"/>
    <property type="project" value="InterPro"/>
</dbReference>
<evidence type="ECO:0000259" key="2">
    <source>
        <dbReference type="PROSITE" id="PS50995"/>
    </source>
</evidence>
<dbReference type="Proteomes" id="UP000782519">
    <property type="component" value="Unassembled WGS sequence"/>
</dbReference>
<gene>
    <name evidence="3" type="primary">hpaR</name>
    <name evidence="3" type="ORF">HZA66_23365</name>
</gene>
<feature type="region of interest" description="Disordered" evidence="1">
    <location>
        <begin position="1"/>
        <end position="44"/>
    </location>
</feature>
<dbReference type="InterPro" id="IPR039422">
    <property type="entry name" value="MarR/SlyA-like"/>
</dbReference>
<dbReference type="GO" id="GO:0006950">
    <property type="term" value="P:response to stress"/>
    <property type="evidence" value="ECO:0007669"/>
    <property type="project" value="TreeGrafter"/>
</dbReference>
<dbReference type="InterPro" id="IPR036388">
    <property type="entry name" value="WH-like_DNA-bd_sf"/>
</dbReference>
<proteinExistence type="predicted"/>
<dbReference type="InterPro" id="IPR036390">
    <property type="entry name" value="WH_DNA-bd_sf"/>
</dbReference>
<evidence type="ECO:0000256" key="1">
    <source>
        <dbReference type="SAM" id="MobiDB-lite"/>
    </source>
</evidence>
<dbReference type="SMART" id="SM00347">
    <property type="entry name" value="HTH_MARR"/>
    <property type="match status" value="1"/>
</dbReference>
<name>A0A933S2D0_RHOPL</name>
<dbReference type="Gene3D" id="1.10.10.10">
    <property type="entry name" value="Winged helix-like DNA-binding domain superfamily/Winged helix DNA-binding domain"/>
    <property type="match status" value="1"/>
</dbReference>